<evidence type="ECO:0000313" key="2">
    <source>
        <dbReference type="Proteomes" id="UP000023435"/>
    </source>
</evidence>
<reference evidence="1 2" key="1">
    <citation type="journal article" date="2014" name="Genome Announc.">
        <title>Draft Genome Sequence of Lysobacter capsici AZ78, a Bacterium Antagonistic to Plant-Pathogenic Oomycetes.</title>
        <authorList>
            <person name="Puopolo G."/>
            <person name="Sonego P."/>
            <person name="Engelen K."/>
            <person name="Pertot I."/>
        </authorList>
    </citation>
    <scope>NUCLEOTIDE SEQUENCE [LARGE SCALE GENOMIC DNA]</scope>
    <source>
        <strain evidence="1 2">AZ78</strain>
    </source>
</reference>
<comment type="caution">
    <text evidence="1">The sequence shown here is derived from an EMBL/GenBank/DDBJ whole genome shotgun (WGS) entry which is preliminary data.</text>
</comment>
<evidence type="ECO:0000313" key="1">
    <source>
        <dbReference type="EMBL" id="KWS06630.1"/>
    </source>
</evidence>
<name>A0A108UCZ5_9GAMM</name>
<organism evidence="1 2">
    <name type="scientific">Lysobacter capsici AZ78</name>
    <dbReference type="NCBI Taxonomy" id="1444315"/>
    <lineage>
        <taxon>Bacteria</taxon>
        <taxon>Pseudomonadati</taxon>
        <taxon>Pseudomonadota</taxon>
        <taxon>Gammaproteobacteria</taxon>
        <taxon>Lysobacterales</taxon>
        <taxon>Lysobacteraceae</taxon>
        <taxon>Lysobacter</taxon>
    </lineage>
</organism>
<dbReference type="Proteomes" id="UP000023435">
    <property type="component" value="Unassembled WGS sequence"/>
</dbReference>
<gene>
    <name evidence="1" type="ORF">AZ78_4186</name>
</gene>
<accession>A0A108UCZ5</accession>
<dbReference type="EMBL" id="JAJA02000001">
    <property type="protein sequence ID" value="KWS06630.1"/>
    <property type="molecule type" value="Genomic_DNA"/>
</dbReference>
<sequence length="44" mass="4776">MCTYNRSALRDAVNRGGSRGTRIAHIAPVIASEVTLAPAMHPQW</sequence>
<protein>
    <submittedName>
        <fullName evidence="1">Uncharacterized protein</fullName>
    </submittedName>
</protein>
<dbReference type="AlphaFoldDB" id="A0A108UCZ5"/>
<proteinExistence type="predicted"/>
<keyword evidence="2" id="KW-1185">Reference proteome</keyword>